<dbReference type="AlphaFoldDB" id="A0A5C0VKB8"/>
<sequence>MMFIRKGSLADKEALFNLYLDVSKKQNGIARAPEEIDILFIDDVFNNIIKKEGLLFLGEERTTEKVIAAIHAHKYGIGIFDHVLTHLTILVHRDYQHQGLGTELFQRFLSEIEKHRPDIKRVELESRASNKKALRIYQKMGFKHEGVLHQKTRNIDGSFEDSYVFAWENKNFLY</sequence>
<feature type="domain" description="N-acetyltransferase" evidence="1">
    <location>
        <begin position="2"/>
        <end position="170"/>
    </location>
</feature>
<dbReference type="EMBL" id="CP043329">
    <property type="protein sequence ID" value="QEK52569.1"/>
    <property type="molecule type" value="Genomic_DNA"/>
</dbReference>
<dbReference type="RefSeq" id="WP_149075326.1">
    <property type="nucleotide sequence ID" value="NZ_CP043329.1"/>
</dbReference>
<keyword evidence="2" id="KW-0808">Transferase</keyword>
<dbReference type="Pfam" id="PF00583">
    <property type="entry name" value="Acetyltransf_1"/>
    <property type="match status" value="1"/>
</dbReference>
<organism evidence="2 3">
    <name type="scientific">Pedobacter aquae</name>
    <dbReference type="NCBI Taxonomy" id="2605747"/>
    <lineage>
        <taxon>Bacteria</taxon>
        <taxon>Pseudomonadati</taxon>
        <taxon>Bacteroidota</taxon>
        <taxon>Sphingobacteriia</taxon>
        <taxon>Sphingobacteriales</taxon>
        <taxon>Sphingobacteriaceae</taxon>
        <taxon>Pedobacter</taxon>
    </lineage>
</organism>
<proteinExistence type="predicted"/>
<dbReference type="PROSITE" id="PS51186">
    <property type="entry name" value="GNAT"/>
    <property type="match status" value="1"/>
</dbReference>
<dbReference type="InterPro" id="IPR016181">
    <property type="entry name" value="Acyl_CoA_acyltransferase"/>
</dbReference>
<dbReference type="InterPro" id="IPR050276">
    <property type="entry name" value="MshD_Acetyltransferase"/>
</dbReference>
<dbReference type="CDD" id="cd04301">
    <property type="entry name" value="NAT_SF"/>
    <property type="match status" value="1"/>
</dbReference>
<dbReference type="Gene3D" id="3.40.630.30">
    <property type="match status" value="1"/>
</dbReference>
<reference evidence="2 3" key="1">
    <citation type="submission" date="2019-08" db="EMBL/GenBank/DDBJ databases">
        <title>Pedobacter sp. nov., isolated from Han river, South Korea.</title>
        <authorList>
            <person name="Lee D.-H."/>
            <person name="Kim Y.-S."/>
            <person name="Hwang E.-M."/>
            <person name="Le Tran T.C."/>
            <person name="Cha C.-J."/>
        </authorList>
    </citation>
    <scope>NUCLEOTIDE SEQUENCE [LARGE SCALE GENOMIC DNA]</scope>
    <source>
        <strain evidence="2 3">CJ43</strain>
    </source>
</reference>
<dbReference type="KEGG" id="pej:FYC62_13570"/>
<evidence type="ECO:0000313" key="3">
    <source>
        <dbReference type="Proteomes" id="UP000323653"/>
    </source>
</evidence>
<dbReference type="GO" id="GO:0016747">
    <property type="term" value="F:acyltransferase activity, transferring groups other than amino-acyl groups"/>
    <property type="evidence" value="ECO:0007669"/>
    <property type="project" value="InterPro"/>
</dbReference>
<evidence type="ECO:0000259" key="1">
    <source>
        <dbReference type="PROSITE" id="PS51186"/>
    </source>
</evidence>
<evidence type="ECO:0000313" key="2">
    <source>
        <dbReference type="EMBL" id="QEK52569.1"/>
    </source>
</evidence>
<dbReference type="PANTHER" id="PTHR43617">
    <property type="entry name" value="L-AMINO ACID N-ACETYLTRANSFERASE"/>
    <property type="match status" value="1"/>
</dbReference>
<name>A0A5C0VKB8_9SPHI</name>
<dbReference type="Proteomes" id="UP000323653">
    <property type="component" value="Chromosome"/>
</dbReference>
<gene>
    <name evidence="2" type="ORF">FYC62_13570</name>
</gene>
<keyword evidence="3" id="KW-1185">Reference proteome</keyword>
<dbReference type="InterPro" id="IPR000182">
    <property type="entry name" value="GNAT_dom"/>
</dbReference>
<dbReference type="SUPFAM" id="SSF55729">
    <property type="entry name" value="Acyl-CoA N-acyltransferases (Nat)"/>
    <property type="match status" value="1"/>
</dbReference>
<accession>A0A5C0VKB8</accession>
<protein>
    <submittedName>
        <fullName evidence="2">GNAT family N-acetyltransferase</fullName>
    </submittedName>
</protein>